<evidence type="ECO:0000256" key="1">
    <source>
        <dbReference type="SAM" id="MobiDB-lite"/>
    </source>
</evidence>
<dbReference type="Pfam" id="PF07758">
    <property type="entry name" value="DUF1614"/>
    <property type="match status" value="1"/>
</dbReference>
<dbReference type="HOGENOM" id="CLU_1165382_0_0_9"/>
<proteinExistence type="predicted"/>
<feature type="transmembrane region" description="Helical" evidence="2">
    <location>
        <begin position="120"/>
        <end position="140"/>
    </location>
</feature>
<dbReference type="STRING" id="477974.Daud_1177"/>
<sequence>MQNLPVGIIILIVVSVLIYLGAAQRVLDRLRLTDRAALVILGTLIVGSLIDIPFAIGNIAFAINVGGALVPIALAVYLLSRAGTGFEVARALVAALITAVVVFGIGSFLMTGLPEPAGRFAFADIIYIYPVVAAVIAYAVGRSRRGAWIAATLGVLLADVFHGALLATRGLTGLVHFGGAGVFDVVVVAGVLAVLLAEIAGELRERVQGGPRTKGRDPSLLVDLRTPGEDEGGRKDGE</sequence>
<name>B1I3Y6_DESAP</name>
<keyword evidence="2" id="KW-0812">Transmembrane</keyword>
<feature type="compositionally biased region" description="Basic and acidic residues" evidence="1">
    <location>
        <begin position="226"/>
        <end position="238"/>
    </location>
</feature>
<dbReference type="KEGG" id="dau:Daud_1177"/>
<evidence type="ECO:0000313" key="3">
    <source>
        <dbReference type="EMBL" id="ACA59688.1"/>
    </source>
</evidence>
<dbReference type="EMBL" id="CP000860">
    <property type="protein sequence ID" value="ACA59688.1"/>
    <property type="molecule type" value="Genomic_DNA"/>
</dbReference>
<keyword evidence="2" id="KW-1133">Transmembrane helix</keyword>
<feature type="region of interest" description="Disordered" evidence="1">
    <location>
        <begin position="208"/>
        <end position="238"/>
    </location>
</feature>
<evidence type="ECO:0000256" key="2">
    <source>
        <dbReference type="SAM" id="Phobius"/>
    </source>
</evidence>
<feature type="transmembrane region" description="Helical" evidence="2">
    <location>
        <begin position="147"/>
        <end position="168"/>
    </location>
</feature>
<feature type="transmembrane region" description="Helical" evidence="2">
    <location>
        <begin position="61"/>
        <end position="79"/>
    </location>
</feature>
<feature type="transmembrane region" description="Helical" evidence="2">
    <location>
        <begin position="36"/>
        <end position="55"/>
    </location>
</feature>
<reference evidence="3 4" key="2">
    <citation type="journal article" date="2008" name="Science">
        <title>Environmental genomics reveals a single-species ecosystem deep within Earth.</title>
        <authorList>
            <person name="Chivian D."/>
            <person name="Brodie E.L."/>
            <person name="Alm E.J."/>
            <person name="Culley D.E."/>
            <person name="Dehal P.S."/>
            <person name="Desantis T.Z."/>
            <person name="Gihring T.M."/>
            <person name="Lapidus A."/>
            <person name="Lin L.H."/>
            <person name="Lowry S.R."/>
            <person name="Moser D.P."/>
            <person name="Richardson P.M."/>
            <person name="Southam G."/>
            <person name="Wanger G."/>
            <person name="Pratt L.M."/>
            <person name="Andersen G.L."/>
            <person name="Hazen T.C."/>
            <person name="Brockman F.J."/>
            <person name="Arkin A.P."/>
            <person name="Onstott T.C."/>
        </authorList>
    </citation>
    <scope>NUCLEOTIDE SEQUENCE [LARGE SCALE GENOMIC DNA]</scope>
    <source>
        <strain evidence="3 4">MP104C</strain>
    </source>
</reference>
<organism evidence="3 4">
    <name type="scientific">Desulforudis audaxviator (strain MP104C)</name>
    <dbReference type="NCBI Taxonomy" id="477974"/>
    <lineage>
        <taxon>Bacteria</taxon>
        <taxon>Bacillati</taxon>
        <taxon>Bacillota</taxon>
        <taxon>Clostridia</taxon>
        <taxon>Thermoanaerobacterales</taxon>
        <taxon>Candidatus Desulforudaceae</taxon>
        <taxon>Candidatus Desulforudis</taxon>
    </lineage>
</organism>
<evidence type="ECO:0000313" key="4">
    <source>
        <dbReference type="Proteomes" id="UP000008544"/>
    </source>
</evidence>
<feature type="transmembrane region" description="Helical" evidence="2">
    <location>
        <begin position="6"/>
        <end position="24"/>
    </location>
</feature>
<evidence type="ECO:0008006" key="5">
    <source>
        <dbReference type="Google" id="ProtNLM"/>
    </source>
</evidence>
<feature type="transmembrane region" description="Helical" evidence="2">
    <location>
        <begin position="91"/>
        <end position="114"/>
    </location>
</feature>
<dbReference type="RefSeq" id="WP_012302274.1">
    <property type="nucleotide sequence ID" value="NC_010424.1"/>
</dbReference>
<reference evidence="4" key="1">
    <citation type="submission" date="2007-10" db="EMBL/GenBank/DDBJ databases">
        <title>Complete sequence of chromosome of Desulforudis audaxviator MP104C.</title>
        <authorList>
            <person name="Copeland A."/>
            <person name="Lucas S."/>
            <person name="Lapidus A."/>
            <person name="Barry K."/>
            <person name="Glavina del Rio T."/>
            <person name="Dalin E."/>
            <person name="Tice H."/>
            <person name="Bruce D."/>
            <person name="Pitluck S."/>
            <person name="Lowry S.R."/>
            <person name="Larimer F."/>
            <person name="Land M.L."/>
            <person name="Hauser L."/>
            <person name="Kyrpides N."/>
            <person name="Ivanova N.N."/>
            <person name="Richardson P."/>
        </authorList>
    </citation>
    <scope>NUCLEOTIDE SEQUENCE [LARGE SCALE GENOMIC DNA]</scope>
    <source>
        <strain evidence="4">MP104C</strain>
    </source>
</reference>
<dbReference type="InterPro" id="IPR011672">
    <property type="entry name" value="DUF1614"/>
</dbReference>
<keyword evidence="4" id="KW-1185">Reference proteome</keyword>
<gene>
    <name evidence="3" type="ordered locus">Daud_1177</name>
</gene>
<dbReference type="Proteomes" id="UP000008544">
    <property type="component" value="Chromosome"/>
</dbReference>
<dbReference type="OrthoDB" id="1679952at2"/>
<keyword evidence="2" id="KW-0472">Membrane</keyword>
<feature type="transmembrane region" description="Helical" evidence="2">
    <location>
        <begin position="174"/>
        <end position="197"/>
    </location>
</feature>
<dbReference type="eggNOG" id="COG4089">
    <property type="taxonomic scope" value="Bacteria"/>
</dbReference>
<protein>
    <recommendedName>
        <fullName evidence="5">DUF1614 domain-containing protein</fullName>
    </recommendedName>
</protein>
<accession>B1I3Y6</accession>
<dbReference type="AlphaFoldDB" id="B1I3Y6"/>